<dbReference type="PANTHER" id="PTHR41164">
    <property type="entry name" value="CURLI PRODUCTION ASSEMBLY/TRANSPORT COMPONENT CSGG"/>
    <property type="match status" value="1"/>
</dbReference>
<dbReference type="RefSeq" id="WP_152870342.1">
    <property type="nucleotide sequence ID" value="NZ_WBSL01000002.1"/>
</dbReference>
<dbReference type="GO" id="GO:0030288">
    <property type="term" value="C:outer membrane-bounded periplasmic space"/>
    <property type="evidence" value="ECO:0007669"/>
    <property type="project" value="InterPro"/>
</dbReference>
<evidence type="ECO:0000256" key="6">
    <source>
        <dbReference type="SAM" id="SignalP"/>
    </source>
</evidence>
<protein>
    <recommendedName>
        <fullName evidence="9">Curli production assembly/transport component CsgG</fullName>
    </recommendedName>
</protein>
<dbReference type="EMBL" id="WBSL01000002">
    <property type="protein sequence ID" value="MPY66339.1"/>
    <property type="molecule type" value="Genomic_DNA"/>
</dbReference>
<keyword evidence="3" id="KW-0472">Membrane</keyword>
<feature type="chain" id="PRO_5030793319" description="Curli production assembly/transport component CsgG" evidence="6">
    <location>
        <begin position="20"/>
        <end position="214"/>
    </location>
</feature>
<keyword evidence="4" id="KW-0564">Palmitate</keyword>
<dbReference type="Proteomes" id="UP000484842">
    <property type="component" value="Unassembled WGS sequence"/>
</dbReference>
<evidence type="ECO:0000256" key="4">
    <source>
        <dbReference type="ARBA" id="ARBA00023139"/>
    </source>
</evidence>
<evidence type="ECO:0000256" key="3">
    <source>
        <dbReference type="ARBA" id="ARBA00023136"/>
    </source>
</evidence>
<evidence type="ECO:0000313" key="7">
    <source>
        <dbReference type="EMBL" id="MPY66339.1"/>
    </source>
</evidence>
<gene>
    <name evidence="7" type="ORF">F8S09_06450</name>
</gene>
<keyword evidence="1" id="KW-1003">Cell membrane</keyword>
<dbReference type="InterPro" id="IPR005534">
    <property type="entry name" value="Curli_assmbl/transp-comp_CsgG"/>
</dbReference>
<reference evidence="7 8" key="1">
    <citation type="submission" date="2019-10" db="EMBL/GenBank/DDBJ databases">
        <title>Deinococcus sp. isolated from soil.</title>
        <authorList>
            <person name="Li Y."/>
            <person name="Wang J."/>
        </authorList>
    </citation>
    <scope>NUCLEOTIDE SEQUENCE [LARGE SCALE GENOMIC DNA]</scope>
    <source>
        <strain evidence="7 8">SDU3-2</strain>
    </source>
</reference>
<organism evidence="7 8">
    <name type="scientific">Deinococcus terrestris</name>
    <dbReference type="NCBI Taxonomy" id="2651870"/>
    <lineage>
        <taxon>Bacteria</taxon>
        <taxon>Thermotogati</taxon>
        <taxon>Deinococcota</taxon>
        <taxon>Deinococci</taxon>
        <taxon>Deinococcales</taxon>
        <taxon>Deinococcaceae</taxon>
        <taxon>Deinococcus</taxon>
    </lineage>
</organism>
<dbReference type="Pfam" id="PF03783">
    <property type="entry name" value="CsgG"/>
    <property type="match status" value="1"/>
</dbReference>
<keyword evidence="8" id="KW-1185">Reference proteome</keyword>
<evidence type="ECO:0000313" key="8">
    <source>
        <dbReference type="Proteomes" id="UP000484842"/>
    </source>
</evidence>
<comment type="caution">
    <text evidence="7">The sequence shown here is derived from an EMBL/GenBank/DDBJ whole genome shotgun (WGS) entry which is preliminary data.</text>
</comment>
<feature type="signal peptide" evidence="6">
    <location>
        <begin position="1"/>
        <end position="19"/>
    </location>
</feature>
<evidence type="ECO:0000256" key="1">
    <source>
        <dbReference type="ARBA" id="ARBA00022475"/>
    </source>
</evidence>
<keyword evidence="2 6" id="KW-0732">Signal</keyword>
<dbReference type="Gene3D" id="3.40.50.10610">
    <property type="entry name" value="ABC-type transport auxiliary lipoprotein component"/>
    <property type="match status" value="1"/>
</dbReference>
<proteinExistence type="predicted"/>
<keyword evidence="5" id="KW-0449">Lipoprotein</keyword>
<dbReference type="PANTHER" id="PTHR41164:SF1">
    <property type="entry name" value="CURLI PRODUCTION ASSEMBLY_TRANSPORT COMPONENT CSGG"/>
    <property type="match status" value="1"/>
</dbReference>
<sequence length="214" mass="22013">MTHLRLLALTLALAAPAAAQTTATPAAPATPAPVTAAPALPQGQVNIAVGTFRCKASKCSSDLGDGISDALTTALLNTGKFAVYERENTGQLTEEAFLSGGAAFEGADLLIFGSITQYEPEASGGGISFMGVSLGQKKSTVAMDLRIVDVKTRRIIGGTQVKGEAQGNSFSLSGLLPMNLGVKSSPQIEAAISAMLNDAVQQLLLKVPASYYRN</sequence>
<accession>A0A7X1TRE9</accession>
<evidence type="ECO:0008006" key="9">
    <source>
        <dbReference type="Google" id="ProtNLM"/>
    </source>
</evidence>
<evidence type="ECO:0000256" key="2">
    <source>
        <dbReference type="ARBA" id="ARBA00022729"/>
    </source>
</evidence>
<dbReference type="AlphaFoldDB" id="A0A7X1TRE9"/>
<name>A0A7X1TRE9_9DEIO</name>
<evidence type="ECO:0000256" key="5">
    <source>
        <dbReference type="ARBA" id="ARBA00023288"/>
    </source>
</evidence>